<evidence type="ECO:0000313" key="3">
    <source>
        <dbReference type="Proteomes" id="UP001320876"/>
    </source>
</evidence>
<dbReference type="Gene3D" id="2.60.40.2030">
    <property type="match status" value="1"/>
</dbReference>
<keyword evidence="3" id="KW-1185">Reference proteome</keyword>
<comment type="caution">
    <text evidence="2">The sequence shown here is derived from an EMBL/GenBank/DDBJ whole genome shotgun (WGS) entry which is preliminary data.</text>
</comment>
<feature type="chain" id="PRO_5045367561" description="Calx-beta domain-containing protein" evidence="1">
    <location>
        <begin position="22"/>
        <end position="1165"/>
    </location>
</feature>
<protein>
    <recommendedName>
        <fullName evidence="4">Calx-beta domain-containing protein</fullName>
    </recommendedName>
</protein>
<gene>
    <name evidence="2" type="ORF">OKA05_23650</name>
</gene>
<organism evidence="2 3">
    <name type="scientific">Luteolibacter arcticus</name>
    <dbReference type="NCBI Taxonomy" id="1581411"/>
    <lineage>
        <taxon>Bacteria</taxon>
        <taxon>Pseudomonadati</taxon>
        <taxon>Verrucomicrobiota</taxon>
        <taxon>Verrucomicrobiia</taxon>
        <taxon>Verrucomicrobiales</taxon>
        <taxon>Verrucomicrobiaceae</taxon>
        <taxon>Luteolibacter</taxon>
    </lineage>
</organism>
<dbReference type="SUPFAM" id="SSF141072">
    <property type="entry name" value="CalX-like"/>
    <property type="match status" value="1"/>
</dbReference>
<evidence type="ECO:0008006" key="4">
    <source>
        <dbReference type="Google" id="ProtNLM"/>
    </source>
</evidence>
<feature type="signal peptide" evidence="1">
    <location>
        <begin position="1"/>
        <end position="21"/>
    </location>
</feature>
<evidence type="ECO:0000256" key="1">
    <source>
        <dbReference type="SAM" id="SignalP"/>
    </source>
</evidence>
<reference evidence="2 3" key="1">
    <citation type="submission" date="2022-10" db="EMBL/GenBank/DDBJ databases">
        <title>Luteolibacter arcticus strain CCTCC AB 2014275, whole genome shotgun sequencing project.</title>
        <authorList>
            <person name="Zhao G."/>
            <person name="Shen L."/>
        </authorList>
    </citation>
    <scope>NUCLEOTIDE SEQUENCE [LARGE SCALE GENOMIC DNA]</scope>
    <source>
        <strain evidence="2 3">CCTCC AB 2014275</strain>
    </source>
</reference>
<dbReference type="InterPro" id="IPR038081">
    <property type="entry name" value="CalX-like_sf"/>
</dbReference>
<proteinExistence type="predicted"/>
<dbReference type="EMBL" id="JAPDDT010000015">
    <property type="protein sequence ID" value="MCW1925574.1"/>
    <property type="molecule type" value="Genomic_DNA"/>
</dbReference>
<dbReference type="RefSeq" id="WP_264489681.1">
    <property type="nucleotide sequence ID" value="NZ_JAPDDT010000015.1"/>
</dbReference>
<evidence type="ECO:0000313" key="2">
    <source>
        <dbReference type="EMBL" id="MCW1925574.1"/>
    </source>
</evidence>
<name>A0ABT3GPY9_9BACT</name>
<dbReference type="Proteomes" id="UP001320876">
    <property type="component" value="Unassembled WGS sequence"/>
</dbReference>
<keyword evidence="1" id="KW-0732">Signal</keyword>
<sequence length="1165" mass="126336">MRAPRFLPILALLGSMPSAWSAELPLDEDPGFIPYLAEPSRQAPAGFATANGDYLNGILCGSVALIPAKNSWGAPNGIEKAYHWQNGTWQEGAPWLPADRWPTSIRNGYLLYNYWDPEDSAYRVDVLASATGEQLWSIADLYLGSSDIGENTFVATDGRLSFAIYPREGESLSIPSRGYYVHKLMLDGGELLVLSADDLGDGQRWLERRSVATGAVLESWTLPARSEVFAFHHGKIIIGEMDAQRALRPMLIRSGSQDREPLDLPESAQPRSRVLLGPALDVNVNARTPTGMWFTLPGTSNDPSVILHCDLSGSDPVWTLGIDSSPISFNGYQVVTRKAWNQPLQIADATPGTAATAFLIPSRSPEISGVLPVKARLDRPSAATVRVRVASKNGGTATPGADYTVFDQWITFPPGAVEAEGSLVLKEDLTPEPHETLLLEITGIENANLPLKTDEVAVIEGSGVQRWISADPAPALPPPYDRLPLILTGGDGLLYQAIGRNQLQVSDPLTGTLLETVELSLDSQRIDTTSINGYYGPSGGMGLTATADGVTCRLGGGTTYGSNSVQWSLSGRRTLPGWHLRIANAVEGGAPGLIEATAAERTTAAIPARLVVSSARMEHGTEGLHAEYCPLSPADLAIPADGTTLRFDLPINSEMVTHRERAPIRLQFYDSAGFIAEQYLLEPSPSDYEAQYTQIPLDPALAKDGIGGFMRRGDSLWVGFPEARQPASKKSSGCIQELDAATYEVRRTIWAPAKLKHRGFGERIIDMGKDIFVEAIQYVDSPNSSTKTTRTICILDAATGNDRAVIPWKYYDDPTVAFDDKYVAIASASDQHGKRKTPGGLHLYSRATFKQVASVKLAGESGGSSMTFAGGALWLGVPNAEWRPPGLPKKEHGALFAGAVIRFGSLPSLKTGQVFHSPAATWAPSQFGINVDLADDGSVIARAFNGVFRFDPVTLEITPSPSSARLLPLRNFSRGEGLRADDYYHAIYDEETGLRLTDLSSFGKSVISKDSFLYSVWEGILSVPFDRAGSFALWQRYAPELPGDTRPDLQRYVEEQVGSLPVVTLTHDDTYYRGYPTVSISAPMPPDMTMLVETSVAGGPWEVVALRNGAGPVRNRFGVSNKTAPNEISTPYSIPLRGARFRARYDLTTNLPLSLSDYRFFYVKP</sequence>
<accession>A0ABT3GPY9</accession>